<reference evidence="2" key="1">
    <citation type="journal article" date="2015" name="Nature">
        <title>Complex archaea that bridge the gap between prokaryotes and eukaryotes.</title>
        <authorList>
            <person name="Spang A."/>
            <person name="Saw J.H."/>
            <person name="Jorgensen S.L."/>
            <person name="Zaremba-Niedzwiedzka K."/>
            <person name="Martijn J."/>
            <person name="Lind A.E."/>
            <person name="van Eijk R."/>
            <person name="Schleper C."/>
            <person name="Guy L."/>
            <person name="Ettema T.J."/>
        </authorList>
    </citation>
    <scope>NUCLEOTIDE SEQUENCE</scope>
</reference>
<evidence type="ECO:0000313" key="2">
    <source>
        <dbReference type="EMBL" id="KKN84085.1"/>
    </source>
</evidence>
<dbReference type="AlphaFoldDB" id="A0A0F9TSR2"/>
<protein>
    <recommendedName>
        <fullName evidence="1">Calcineurin-like phosphoesterase domain-containing protein</fullName>
    </recommendedName>
</protein>
<sequence>MKIKLIFALIVLVALNSCRTSKDIQDHTANVVENTSISSITNKAPYDPRPGMEQLKNKYEIIKSDGTIKLKKPMHFLVFGDSKGSMHMHDVLKRADMLNPQFSITTADFVNKGAGGIGEELYKKLDEESGWFFRKYPTWPTLGNHEVSGPKDQPSEDNYVSGVHNFGDFFGLEDPLYSFTYGNAKFIAMDWIKATESKERMDWLENELKEAKDKLIFIFKHRPYYTVGNKSYSDVEGKSTPVTELFQKYNVTAVFSGHDHLYYRTIRDGVNYIVSAGAGANIYQLKRAGDAIPGDAYYGRTVENDKEFLFHSAEGEEVRFNEAMYFVVSVKINGDKVTFEMIDTEGKSWDTFTFDASR</sequence>
<dbReference type="PANTHER" id="PTHR43143">
    <property type="entry name" value="METALLOPHOSPHOESTERASE, CALCINEURIN SUPERFAMILY"/>
    <property type="match status" value="1"/>
</dbReference>
<dbReference type="Gene3D" id="3.60.21.10">
    <property type="match status" value="1"/>
</dbReference>
<dbReference type="InterPro" id="IPR029052">
    <property type="entry name" value="Metallo-depent_PP-like"/>
</dbReference>
<organism evidence="2">
    <name type="scientific">marine sediment metagenome</name>
    <dbReference type="NCBI Taxonomy" id="412755"/>
    <lineage>
        <taxon>unclassified sequences</taxon>
        <taxon>metagenomes</taxon>
        <taxon>ecological metagenomes</taxon>
    </lineage>
</organism>
<dbReference type="SUPFAM" id="SSF56300">
    <property type="entry name" value="Metallo-dependent phosphatases"/>
    <property type="match status" value="1"/>
</dbReference>
<dbReference type="InterPro" id="IPR051918">
    <property type="entry name" value="STPP_CPPED1"/>
</dbReference>
<accession>A0A0F9TSR2</accession>
<gene>
    <name evidence="2" type="ORF">LCGC14_0292920</name>
</gene>
<dbReference type="InterPro" id="IPR004843">
    <property type="entry name" value="Calcineurin-like_PHP"/>
</dbReference>
<name>A0A0F9TSR2_9ZZZZ</name>
<feature type="domain" description="Calcineurin-like phosphoesterase" evidence="1">
    <location>
        <begin position="74"/>
        <end position="261"/>
    </location>
</feature>
<evidence type="ECO:0000259" key="1">
    <source>
        <dbReference type="Pfam" id="PF00149"/>
    </source>
</evidence>
<comment type="caution">
    <text evidence="2">The sequence shown here is derived from an EMBL/GenBank/DDBJ whole genome shotgun (WGS) entry which is preliminary data.</text>
</comment>
<dbReference type="PANTHER" id="PTHR43143:SF1">
    <property type="entry name" value="SERINE_THREONINE-PROTEIN PHOSPHATASE CPPED1"/>
    <property type="match status" value="1"/>
</dbReference>
<dbReference type="Pfam" id="PF00149">
    <property type="entry name" value="Metallophos"/>
    <property type="match status" value="1"/>
</dbReference>
<dbReference type="EMBL" id="LAZR01000176">
    <property type="protein sequence ID" value="KKN84085.1"/>
    <property type="molecule type" value="Genomic_DNA"/>
</dbReference>
<dbReference type="GO" id="GO:0016787">
    <property type="term" value="F:hydrolase activity"/>
    <property type="evidence" value="ECO:0007669"/>
    <property type="project" value="InterPro"/>
</dbReference>
<proteinExistence type="predicted"/>